<evidence type="ECO:0008006" key="4">
    <source>
        <dbReference type="Google" id="ProtNLM"/>
    </source>
</evidence>
<feature type="transmembrane region" description="Helical" evidence="1">
    <location>
        <begin position="15"/>
        <end position="35"/>
    </location>
</feature>
<keyword evidence="1" id="KW-0472">Membrane</keyword>
<keyword evidence="1" id="KW-0812">Transmembrane</keyword>
<accession>A0ABV0GDU5</accession>
<gene>
    <name evidence="2" type="ORF">ABDJ40_10755</name>
</gene>
<keyword evidence="3" id="KW-1185">Reference proteome</keyword>
<organism evidence="2 3">
    <name type="scientific">Roseateles flavus</name>
    <dbReference type="NCBI Taxonomy" id="3149041"/>
    <lineage>
        <taxon>Bacteria</taxon>
        <taxon>Pseudomonadati</taxon>
        <taxon>Pseudomonadota</taxon>
        <taxon>Betaproteobacteria</taxon>
        <taxon>Burkholderiales</taxon>
        <taxon>Sphaerotilaceae</taxon>
        <taxon>Roseateles</taxon>
    </lineage>
</organism>
<evidence type="ECO:0000313" key="3">
    <source>
        <dbReference type="Proteomes" id="UP001462640"/>
    </source>
</evidence>
<sequence length="152" mass="16985">MTPPVAATNSTPLRIAFLWLAMGLTLLMVIASTLVKAAIQTDFSEFVHHPGPRGWEVFCLQFFLYLSLGTGALFLQAAWFRWLSLALFTLAGLYMLAHQLGHMAEGWRYGLTGAVDLAHHLLSALGVWQAWRWCRQTRQQEGAALKPQELAC</sequence>
<feature type="transmembrane region" description="Helical" evidence="1">
    <location>
        <begin position="55"/>
        <end position="73"/>
    </location>
</feature>
<keyword evidence="1" id="KW-1133">Transmembrane helix</keyword>
<evidence type="ECO:0000256" key="1">
    <source>
        <dbReference type="SAM" id="Phobius"/>
    </source>
</evidence>
<name>A0ABV0GDU5_9BURK</name>
<proteinExistence type="predicted"/>
<protein>
    <recommendedName>
        <fullName evidence="4">DUF4345 domain-containing protein</fullName>
    </recommendedName>
</protein>
<reference evidence="2 3" key="1">
    <citation type="submission" date="2024-05" db="EMBL/GenBank/DDBJ databases">
        <title>Roseateles sp. 2.12 16S ribosomal RNA gene Genome sequencing and assembly.</title>
        <authorList>
            <person name="Woo H."/>
        </authorList>
    </citation>
    <scope>NUCLEOTIDE SEQUENCE [LARGE SCALE GENOMIC DNA]</scope>
    <source>
        <strain evidence="2 3">2.12</strain>
    </source>
</reference>
<dbReference type="Proteomes" id="UP001462640">
    <property type="component" value="Unassembled WGS sequence"/>
</dbReference>
<comment type="caution">
    <text evidence="2">The sequence shown here is derived from an EMBL/GenBank/DDBJ whole genome shotgun (WGS) entry which is preliminary data.</text>
</comment>
<evidence type="ECO:0000313" key="2">
    <source>
        <dbReference type="EMBL" id="MEO3713241.1"/>
    </source>
</evidence>
<dbReference type="EMBL" id="JBDPZC010000004">
    <property type="protein sequence ID" value="MEO3713241.1"/>
    <property type="molecule type" value="Genomic_DNA"/>
</dbReference>
<dbReference type="RefSeq" id="WP_347609500.1">
    <property type="nucleotide sequence ID" value="NZ_JBDPZC010000004.1"/>
</dbReference>